<evidence type="ECO:0000313" key="1">
    <source>
        <dbReference type="EMBL" id="RHZ53401.1"/>
    </source>
</evidence>
<gene>
    <name evidence="1" type="ORF">Glove_442g16</name>
</gene>
<name>A0A397GQR4_9GLOM</name>
<sequence>MSTELYQTVYNFFTTSPIEHITAFSVIYQIMEDEPLIQQDVLREIVNRAIDASTNIYSNDLIAQNKLLKIPIQFNDAFEGVRSVNDIKRAKLEKHLSRQEITVNIGDLKRKFSQSSSQLTLELQEGIDQISELDLTWRDPLASKVISDKSDLVQNLSGGAKKSFMKPSYKMRVQTPSIIRDMCATFVENFRDDNIEALPQHLYHDNTWKESNETLANVTEDIFDSLRDIWRNPAFDTEFVNAQSEGTYVTDIVVPLIRASLRKLPTKKNGFLSIAERQSLASADRRGKGKQGKRPDVMFMEKHREKLYELMFVECSRIICTERKKDDDEMKLWREMNDGLYYVHRSCRPDKNEFGILGVQIAGSMMYLNILIKDSYDIHRLFHLCSVEIPIRPSSGEDVLQFVEALLLLRNIMIVNISLLFHSSETRSERLKRQSSSSTISSPKYYDD</sequence>
<dbReference type="AlphaFoldDB" id="A0A397GQR4"/>
<reference evidence="1 2" key="1">
    <citation type="submission" date="2018-08" db="EMBL/GenBank/DDBJ databases">
        <title>Genome and evolution of the arbuscular mycorrhizal fungus Diversispora epigaea (formerly Glomus versiforme) and its bacterial endosymbionts.</title>
        <authorList>
            <person name="Sun X."/>
            <person name="Fei Z."/>
            <person name="Harrison M."/>
        </authorList>
    </citation>
    <scope>NUCLEOTIDE SEQUENCE [LARGE SCALE GENOMIC DNA]</scope>
    <source>
        <strain evidence="1 2">IT104</strain>
    </source>
</reference>
<dbReference type="OrthoDB" id="2355951at2759"/>
<proteinExistence type="predicted"/>
<dbReference type="EMBL" id="PQFF01000389">
    <property type="protein sequence ID" value="RHZ53401.1"/>
    <property type="molecule type" value="Genomic_DNA"/>
</dbReference>
<organism evidence="1 2">
    <name type="scientific">Diversispora epigaea</name>
    <dbReference type="NCBI Taxonomy" id="1348612"/>
    <lineage>
        <taxon>Eukaryota</taxon>
        <taxon>Fungi</taxon>
        <taxon>Fungi incertae sedis</taxon>
        <taxon>Mucoromycota</taxon>
        <taxon>Glomeromycotina</taxon>
        <taxon>Glomeromycetes</taxon>
        <taxon>Diversisporales</taxon>
        <taxon>Diversisporaceae</taxon>
        <taxon>Diversispora</taxon>
    </lineage>
</organism>
<comment type="caution">
    <text evidence="1">The sequence shown here is derived from an EMBL/GenBank/DDBJ whole genome shotgun (WGS) entry which is preliminary data.</text>
</comment>
<accession>A0A397GQR4</accession>
<protein>
    <submittedName>
        <fullName evidence="1">Uncharacterized protein</fullName>
    </submittedName>
</protein>
<dbReference type="Proteomes" id="UP000266861">
    <property type="component" value="Unassembled WGS sequence"/>
</dbReference>
<keyword evidence="2" id="KW-1185">Reference proteome</keyword>
<evidence type="ECO:0000313" key="2">
    <source>
        <dbReference type="Proteomes" id="UP000266861"/>
    </source>
</evidence>